<reference evidence="1 2" key="1">
    <citation type="submission" date="2019-04" db="EMBL/GenBank/DDBJ databases">
        <title>Aspergillus burnettii sp. nov., novel species from soil in southeast Queensland.</title>
        <authorList>
            <person name="Gilchrist C.L.M."/>
            <person name="Pitt J.I."/>
            <person name="Lange L."/>
            <person name="Lacey H.J."/>
            <person name="Vuong D."/>
            <person name="Midgley D.J."/>
            <person name="Greenfield P."/>
            <person name="Bradbury M."/>
            <person name="Lacey E."/>
            <person name="Busk P.K."/>
            <person name="Pilgaard B."/>
            <person name="Chooi Y.H."/>
            <person name="Piggott A.M."/>
        </authorList>
    </citation>
    <scope>NUCLEOTIDE SEQUENCE [LARGE SCALE GENOMIC DNA]</scope>
    <source>
        <strain evidence="1 2">FRR 5400</strain>
    </source>
</reference>
<comment type="caution">
    <text evidence="1">The sequence shown here is derived from an EMBL/GenBank/DDBJ whole genome shotgun (WGS) entry which is preliminary data.</text>
</comment>
<dbReference type="Proteomes" id="UP000541154">
    <property type="component" value="Unassembled WGS sequence"/>
</dbReference>
<dbReference type="EMBL" id="SPNV01000433">
    <property type="protein sequence ID" value="KAF5855441.1"/>
    <property type="molecule type" value="Genomic_DNA"/>
</dbReference>
<dbReference type="AlphaFoldDB" id="A0A8H5ZUL3"/>
<gene>
    <name evidence="1" type="ORF">ETB97_009218</name>
</gene>
<evidence type="ECO:0000313" key="2">
    <source>
        <dbReference type="Proteomes" id="UP000541154"/>
    </source>
</evidence>
<keyword evidence="2" id="KW-1185">Reference proteome</keyword>
<sequence length="310" mass="34814">MAQRRYFLLDERVPKSEIDGFMCRVVETFSLPQTRFAPSPSRTPGQPSHNTNDIIPDILPEPVLMTNRKDVIQVARKKGISAQLSILLHIDVTRGLIEKRQLESNIVKQYALPNPEHRFKVLMQNEHYAQDVQELLERTKAHRAYLVTGFLTAVGATWTIESTSSTENGFGVDVPVSSFLSVPAGDVLNFTLQPQICSETQYSRELFSEEEEIFAVSYSVVDLKRQGSLLPGFGIKTPVLGLPKRAKAYHLALGDSDDSSEEFEFDSDNEFVDTHTKPSDEVILNVDHNIEIGGQIYFEVESILTPNETS</sequence>
<proteinExistence type="predicted"/>
<name>A0A8H5ZUL3_PETAA</name>
<organism evidence="1 2">
    <name type="scientific">Petromyces alliaceus</name>
    <name type="common">Aspergillus alliaceus</name>
    <dbReference type="NCBI Taxonomy" id="209559"/>
    <lineage>
        <taxon>Eukaryota</taxon>
        <taxon>Fungi</taxon>
        <taxon>Dikarya</taxon>
        <taxon>Ascomycota</taxon>
        <taxon>Pezizomycotina</taxon>
        <taxon>Eurotiomycetes</taxon>
        <taxon>Eurotiomycetidae</taxon>
        <taxon>Eurotiales</taxon>
        <taxon>Aspergillaceae</taxon>
        <taxon>Aspergillus</taxon>
        <taxon>Aspergillus subgen. Circumdati</taxon>
    </lineage>
</organism>
<evidence type="ECO:0000313" key="1">
    <source>
        <dbReference type="EMBL" id="KAF5855441.1"/>
    </source>
</evidence>
<accession>A0A8H5ZUL3</accession>
<protein>
    <submittedName>
        <fullName evidence="1">Uncharacterized protein</fullName>
    </submittedName>
</protein>